<dbReference type="InterPro" id="IPR011006">
    <property type="entry name" value="CheY-like_superfamily"/>
</dbReference>
<keyword evidence="6" id="KW-1185">Reference proteome</keyword>
<dbReference type="SMART" id="SM00448">
    <property type="entry name" value="REC"/>
    <property type="match status" value="1"/>
</dbReference>
<feature type="domain" description="Response regulatory" evidence="3">
    <location>
        <begin position="4"/>
        <end position="115"/>
    </location>
</feature>
<comment type="caution">
    <text evidence="5">The sequence shown here is derived from an EMBL/GenBank/DDBJ whole genome shotgun (WGS) entry which is preliminary data.</text>
</comment>
<dbReference type="InterPro" id="IPR001789">
    <property type="entry name" value="Sig_transdc_resp-reg_receiver"/>
</dbReference>
<dbReference type="Pfam" id="PF00072">
    <property type="entry name" value="Response_reg"/>
    <property type="match status" value="1"/>
</dbReference>
<dbReference type="SUPFAM" id="SSF52172">
    <property type="entry name" value="CheY-like"/>
    <property type="match status" value="1"/>
</dbReference>
<dbReference type="InterPro" id="IPR007492">
    <property type="entry name" value="LytTR_DNA-bd_dom"/>
</dbReference>
<keyword evidence="1" id="KW-0238">DNA-binding</keyword>
<organism evidence="5 6">
    <name type="scientific">Neolewinella maritima</name>
    <dbReference type="NCBI Taxonomy" id="1383882"/>
    <lineage>
        <taxon>Bacteria</taxon>
        <taxon>Pseudomonadati</taxon>
        <taxon>Bacteroidota</taxon>
        <taxon>Saprospiria</taxon>
        <taxon>Saprospirales</taxon>
        <taxon>Lewinellaceae</taxon>
        <taxon>Neolewinella</taxon>
    </lineage>
</organism>
<evidence type="ECO:0000259" key="3">
    <source>
        <dbReference type="PROSITE" id="PS50110"/>
    </source>
</evidence>
<dbReference type="SMART" id="SM00850">
    <property type="entry name" value="LytTR"/>
    <property type="match status" value="1"/>
</dbReference>
<accession>A0ABN8F9U1</accession>
<feature type="domain" description="HTH LytTR-type" evidence="4">
    <location>
        <begin position="141"/>
        <end position="232"/>
    </location>
</feature>
<dbReference type="PANTHER" id="PTHR48111">
    <property type="entry name" value="REGULATOR OF RPOS"/>
    <property type="match status" value="1"/>
</dbReference>
<dbReference type="RefSeq" id="WP_238751241.1">
    <property type="nucleotide sequence ID" value="NZ_CAKLPZ010000002.1"/>
</dbReference>
<gene>
    <name evidence="5" type="primary">btsR_1</name>
    <name evidence="5" type="ORF">LEM8419_02297</name>
</gene>
<name>A0ABN8F9U1_9BACT</name>
<dbReference type="PROSITE" id="PS50930">
    <property type="entry name" value="HTH_LYTTR"/>
    <property type="match status" value="1"/>
</dbReference>
<sequence>MSLRCLIVDDEQLARRLLRSYCARLPQLEVVGEASSAIEALPLLRTGGVDVLFLDIQMPEMSGLDLLRSLRQPPAVVLTTAYSVHALEAYDLDVVDYLLKPFGFDRFVRAVGRAEEQRPSAHVLSTRDPAPAYQLVKADYKIHRIAHTDIRYIESMREYVAYHTLDGKRTLTLGSLKQLEADLPDTFLRVHKSYIVARDKVTALEGNQLRLGDTLLPIGGSYREHVRQELFS</sequence>
<dbReference type="EMBL" id="CAKLPZ010000002">
    <property type="protein sequence ID" value="CAH1001394.1"/>
    <property type="molecule type" value="Genomic_DNA"/>
</dbReference>
<dbReference type="Proteomes" id="UP000837803">
    <property type="component" value="Unassembled WGS sequence"/>
</dbReference>
<dbReference type="Gene3D" id="3.40.50.2300">
    <property type="match status" value="1"/>
</dbReference>
<evidence type="ECO:0000313" key="6">
    <source>
        <dbReference type="Proteomes" id="UP000837803"/>
    </source>
</evidence>
<evidence type="ECO:0000259" key="4">
    <source>
        <dbReference type="PROSITE" id="PS50930"/>
    </source>
</evidence>
<proteinExistence type="predicted"/>
<reference evidence="5" key="1">
    <citation type="submission" date="2021-12" db="EMBL/GenBank/DDBJ databases">
        <authorList>
            <person name="Rodrigo-Torres L."/>
            <person name="Arahal R. D."/>
            <person name="Lucena T."/>
        </authorList>
    </citation>
    <scope>NUCLEOTIDE SEQUENCE</scope>
    <source>
        <strain evidence="5">CECT 8419</strain>
    </source>
</reference>
<dbReference type="Gene3D" id="2.40.50.1020">
    <property type="entry name" value="LytTr DNA-binding domain"/>
    <property type="match status" value="1"/>
</dbReference>
<dbReference type="InterPro" id="IPR039420">
    <property type="entry name" value="WalR-like"/>
</dbReference>
<dbReference type="Pfam" id="PF04397">
    <property type="entry name" value="LytTR"/>
    <property type="match status" value="1"/>
</dbReference>
<protein>
    <submittedName>
        <fullName evidence="5">Transcriptional regulatory protein BtsR</fullName>
    </submittedName>
</protein>
<feature type="modified residue" description="4-aspartylphosphate" evidence="2">
    <location>
        <position position="55"/>
    </location>
</feature>
<evidence type="ECO:0000313" key="5">
    <source>
        <dbReference type="EMBL" id="CAH1001394.1"/>
    </source>
</evidence>
<evidence type="ECO:0000256" key="1">
    <source>
        <dbReference type="ARBA" id="ARBA00023125"/>
    </source>
</evidence>
<dbReference type="PANTHER" id="PTHR48111:SF17">
    <property type="entry name" value="TRANSCRIPTIONAL REGULATORY PROTEIN YPDB"/>
    <property type="match status" value="1"/>
</dbReference>
<evidence type="ECO:0000256" key="2">
    <source>
        <dbReference type="PROSITE-ProRule" id="PRU00169"/>
    </source>
</evidence>
<dbReference type="PROSITE" id="PS50110">
    <property type="entry name" value="RESPONSE_REGULATORY"/>
    <property type="match status" value="1"/>
</dbReference>
<keyword evidence="2" id="KW-0597">Phosphoprotein</keyword>